<proteinExistence type="predicted"/>
<dbReference type="AlphaFoldDB" id="A0A0L6VCZ6"/>
<accession>A0A0L6VCZ6</accession>
<protein>
    <submittedName>
        <fullName evidence="1">Uncharacterized protein</fullName>
    </submittedName>
</protein>
<dbReference type="Proteomes" id="UP000037035">
    <property type="component" value="Unassembled WGS sequence"/>
</dbReference>
<name>A0A0L6VCZ6_9BASI</name>
<dbReference type="OrthoDB" id="2517777at2759"/>
<reference evidence="1 2" key="1">
    <citation type="submission" date="2015-08" db="EMBL/GenBank/DDBJ databases">
        <title>Next Generation Sequencing and Analysis of the Genome of Puccinia sorghi L Schw, the Causal Agent of Maize Common Rust.</title>
        <authorList>
            <person name="Rochi L."/>
            <person name="Burguener G."/>
            <person name="Darino M."/>
            <person name="Turjanski A."/>
            <person name="Kreff E."/>
            <person name="Dieguez M.J."/>
            <person name="Sacco F."/>
        </authorList>
    </citation>
    <scope>NUCLEOTIDE SEQUENCE [LARGE SCALE GENOMIC DNA]</scope>
    <source>
        <strain evidence="1 2">RO10H11247</strain>
    </source>
</reference>
<keyword evidence="2" id="KW-1185">Reference proteome</keyword>
<comment type="caution">
    <text evidence="1">The sequence shown here is derived from an EMBL/GenBank/DDBJ whole genome shotgun (WGS) entry which is preliminary data.</text>
</comment>
<gene>
    <name evidence="1" type="ORF">VP01_18g5</name>
</gene>
<sequence length="291" mass="32826">MHTNTWDEIHLLCKSRLIQTYIMAVGSYGAEWIAMGQKRTFKIQARLNLLLLCTELGITPYSIHGTKQQICLWLKRPHLQTILGDLIACPAKSAKGKTWVQNTKRNLDILTRGADLVKDTPSAMRELKLNLHPPALKPEGAAGRVTEHQQAERRYTYIPLTHFGRTANFIATSLHVPRVNKGVTYLSKLWMGALPTAKEHIQTLNTLQQACSFTGYICPCCGHFFESEEWCHYVLKCTIDTLNKYTEGETDVGLKHLYILILGGLLRELYPESISAIGDKTDPFMETTSPV</sequence>
<evidence type="ECO:0000313" key="1">
    <source>
        <dbReference type="EMBL" id="KNZ58589.1"/>
    </source>
</evidence>
<evidence type="ECO:0000313" key="2">
    <source>
        <dbReference type="Proteomes" id="UP000037035"/>
    </source>
</evidence>
<dbReference type="VEuPathDB" id="FungiDB:VP01_18g5"/>
<dbReference type="EMBL" id="LAVV01006726">
    <property type="protein sequence ID" value="KNZ58589.1"/>
    <property type="molecule type" value="Genomic_DNA"/>
</dbReference>
<organism evidence="1 2">
    <name type="scientific">Puccinia sorghi</name>
    <dbReference type="NCBI Taxonomy" id="27349"/>
    <lineage>
        <taxon>Eukaryota</taxon>
        <taxon>Fungi</taxon>
        <taxon>Dikarya</taxon>
        <taxon>Basidiomycota</taxon>
        <taxon>Pucciniomycotina</taxon>
        <taxon>Pucciniomycetes</taxon>
        <taxon>Pucciniales</taxon>
        <taxon>Pucciniaceae</taxon>
        <taxon>Puccinia</taxon>
    </lineage>
</organism>